<evidence type="ECO:0000259" key="2">
    <source>
        <dbReference type="Pfam" id="PF25199"/>
    </source>
</evidence>
<feature type="domain" description="Novel STAND NTPase 5" evidence="2">
    <location>
        <begin position="311"/>
        <end position="448"/>
    </location>
</feature>
<dbReference type="Pfam" id="PF25199">
    <property type="entry name" value="nSTAND_NTPase5"/>
    <property type="match status" value="1"/>
</dbReference>
<name>A0A0G4JV12_9GAMM</name>
<gene>
    <name evidence="3" type="ORF">BN1221_02214c</name>
</gene>
<dbReference type="SUPFAM" id="SSF52540">
    <property type="entry name" value="P-loop containing nucleoside triphosphate hydrolases"/>
    <property type="match status" value="1"/>
</dbReference>
<keyword evidence="1" id="KW-0732">Signal</keyword>
<dbReference type="Pfam" id="PF13289">
    <property type="entry name" value="SIR2_2"/>
    <property type="match status" value="1"/>
</dbReference>
<dbReference type="InterPro" id="IPR057574">
    <property type="entry name" value="nSTAND_NTPase5_dom"/>
</dbReference>
<dbReference type="AlphaFoldDB" id="A0A0G4JV12"/>
<accession>A0A0G4JV12</accession>
<dbReference type="Proteomes" id="UP000044377">
    <property type="component" value="Unassembled WGS sequence"/>
</dbReference>
<dbReference type="RefSeq" id="WP_048637333.1">
    <property type="nucleotide sequence ID" value="NZ_CGIG01000001.1"/>
</dbReference>
<dbReference type="EMBL" id="CGIG01000001">
    <property type="protein sequence ID" value="CPR16679.1"/>
    <property type="molecule type" value="Genomic_DNA"/>
</dbReference>
<evidence type="ECO:0000256" key="1">
    <source>
        <dbReference type="SAM" id="SignalP"/>
    </source>
</evidence>
<protein>
    <recommendedName>
        <fullName evidence="2">Novel STAND NTPase 5 domain-containing protein</fullName>
    </recommendedName>
</protein>
<evidence type="ECO:0000313" key="4">
    <source>
        <dbReference type="Proteomes" id="UP000044377"/>
    </source>
</evidence>
<keyword evidence="4" id="KW-1185">Reference proteome</keyword>
<organism evidence="3 4">
    <name type="scientific">Brenneria goodwinii</name>
    <dbReference type="NCBI Taxonomy" id="1109412"/>
    <lineage>
        <taxon>Bacteria</taxon>
        <taxon>Pseudomonadati</taxon>
        <taxon>Pseudomonadota</taxon>
        <taxon>Gammaproteobacteria</taxon>
        <taxon>Enterobacterales</taxon>
        <taxon>Pectobacteriaceae</taxon>
        <taxon>Brenneria</taxon>
    </lineage>
</organism>
<evidence type="ECO:0000313" key="3">
    <source>
        <dbReference type="EMBL" id="CPR16679.1"/>
    </source>
</evidence>
<feature type="signal peptide" evidence="1">
    <location>
        <begin position="1"/>
        <end position="22"/>
    </location>
</feature>
<sequence length="826" mass="94751">MNSLIKSALMNGRLILLLGAGASVTAKTAQREQIPTGGKLAEKLAKRIGIDLEDGDELSDIYATAKKELGTETLIKFLEENFKHCSPSSEYIELLKFPFPRIYTFNIDDSFEKTAYQQNIFKFNVRRRNSIIEDFDMLYSSIDLIKLNGDINHPDDGFIFSQSEYGEGSSTEPRWYTELARDFHRFTFLFIGTKLKEPLFQHQVEKYKSRTYEQNSKSYLLVPSLSSAQQGKFNETNIEFISGTLSDFVEWLKKEFPNYLSANDILKRTRPEMNLLTSQERVNSTFDNVTAVSRALLSLIDDDNSISDIKSFYKGFKPSWNDILKSIPAMLYKTKTFHRKIVSPENKDIKLFLIIGAAGCGKTTALKQIALTLSETLDNNVYYIDGVINNFSTLVRSLDKRNDKKYYICVERIADLADSIASTLFNGNSDKAIIISAENLRIWRYRGEEHFGDLNKVIEDFSNITSQDVDPILDKLKQYGNWTRLEKMSLKNRRIEIIKKSKSQLLIGLMEATSGEGYPDIIRKDFESITDESEKTLLLLSGIASMHRNDASEATLVRALSYLNLNPNVYELSSKMVGLVNYKNGQVNTRHRLYIEKLMSEFISTSTIKSIIEAYIYSFTVYQFPIVKNIGAKEAAIYKGLVNFRFLQKTLKGNKSDILGLYARFEKPLEQEGLFLLQYGLALRAYNHHPEALEKLIHARQAFPESPHIEHAYAQQLLIIAHGSEDQTLADNYLFKAIEVLYKIDKFNKKEGDRYPLVSLSEGHVKILNKFNRVQEGRVVAKKYFDEINVKFGMNHGIERVKKTQDLLMRYYSTGKIKDNTLTYIY</sequence>
<proteinExistence type="predicted"/>
<feature type="chain" id="PRO_5005194126" description="Novel STAND NTPase 5 domain-containing protein" evidence="1">
    <location>
        <begin position="23"/>
        <end position="826"/>
    </location>
</feature>
<reference evidence="4" key="1">
    <citation type="submission" date="2015-01" db="EMBL/GenBank/DDBJ databases">
        <authorList>
            <person name="Paterson Steve"/>
        </authorList>
    </citation>
    <scope>NUCLEOTIDE SEQUENCE [LARGE SCALE GENOMIC DNA]</scope>
    <source>
        <strain evidence="4">OBR1</strain>
    </source>
</reference>
<dbReference type="InterPro" id="IPR027417">
    <property type="entry name" value="P-loop_NTPase"/>
</dbReference>
<dbReference type="STRING" id="1109412.BN1221_02214c"/>
<dbReference type="OrthoDB" id="4217949at2"/>